<evidence type="ECO:0000256" key="1">
    <source>
        <dbReference type="SAM" id="MobiDB-lite"/>
    </source>
</evidence>
<gene>
    <name evidence="2" type="ORF">E5288_WYG012716</name>
</gene>
<dbReference type="EMBL" id="VBQZ03000006">
    <property type="protein sequence ID" value="MXQ81070.1"/>
    <property type="molecule type" value="Genomic_DNA"/>
</dbReference>
<protein>
    <submittedName>
        <fullName evidence="2">Uncharacterized protein</fullName>
    </submittedName>
</protein>
<organism evidence="2 3">
    <name type="scientific">Bos mutus</name>
    <name type="common">wild yak</name>
    <dbReference type="NCBI Taxonomy" id="72004"/>
    <lineage>
        <taxon>Eukaryota</taxon>
        <taxon>Metazoa</taxon>
        <taxon>Chordata</taxon>
        <taxon>Craniata</taxon>
        <taxon>Vertebrata</taxon>
        <taxon>Euteleostomi</taxon>
        <taxon>Mammalia</taxon>
        <taxon>Eutheria</taxon>
        <taxon>Laurasiatheria</taxon>
        <taxon>Artiodactyla</taxon>
        <taxon>Ruminantia</taxon>
        <taxon>Pecora</taxon>
        <taxon>Bovidae</taxon>
        <taxon>Bovinae</taxon>
        <taxon>Bos</taxon>
    </lineage>
</organism>
<feature type="region of interest" description="Disordered" evidence="1">
    <location>
        <begin position="132"/>
        <end position="153"/>
    </location>
</feature>
<comment type="caution">
    <text evidence="2">The sequence shown here is derived from an EMBL/GenBank/DDBJ whole genome shotgun (WGS) entry which is preliminary data.</text>
</comment>
<feature type="region of interest" description="Disordered" evidence="1">
    <location>
        <begin position="69"/>
        <end position="94"/>
    </location>
</feature>
<feature type="compositionally biased region" description="Basic and acidic residues" evidence="1">
    <location>
        <begin position="1"/>
        <end position="14"/>
    </location>
</feature>
<proteinExistence type="predicted"/>
<evidence type="ECO:0000313" key="2">
    <source>
        <dbReference type="EMBL" id="MXQ81070.1"/>
    </source>
</evidence>
<feature type="region of interest" description="Disordered" evidence="1">
    <location>
        <begin position="1"/>
        <end position="20"/>
    </location>
</feature>
<evidence type="ECO:0000313" key="3">
    <source>
        <dbReference type="Proteomes" id="UP000322234"/>
    </source>
</evidence>
<sequence>MLWGRKPPELEKQQETSSGFCGGCSIKQHRKLKVLSLPTLPVEEGQRGSIKGEKPLPPSRQRRFVRAQANQRLFRSSPLQSSGPASFPHPSNNSPLLISVLSQNALFGFSHLWKNQKVISNLSSEYCTGLRHGKEHKQENLRKREKSMREWEG</sequence>
<dbReference type="Proteomes" id="UP000322234">
    <property type="component" value="Unassembled WGS sequence"/>
</dbReference>
<feature type="compositionally biased region" description="Basic and acidic residues" evidence="1">
    <location>
        <begin position="136"/>
        <end position="153"/>
    </location>
</feature>
<dbReference type="AlphaFoldDB" id="A0A6B0QVB0"/>
<name>A0A6B0QVB0_9CETA</name>
<keyword evidence="3" id="KW-1185">Reference proteome</keyword>
<accession>A0A6B0QVB0</accession>
<reference evidence="2" key="1">
    <citation type="submission" date="2019-10" db="EMBL/GenBank/DDBJ databases">
        <title>The sequence and de novo assembly of the wild yak genome.</title>
        <authorList>
            <person name="Liu Y."/>
        </authorList>
    </citation>
    <scope>NUCLEOTIDE SEQUENCE [LARGE SCALE GENOMIC DNA]</scope>
    <source>
        <strain evidence="2">WY2019</strain>
    </source>
</reference>